<evidence type="ECO:0000256" key="1">
    <source>
        <dbReference type="SAM" id="MobiDB-lite"/>
    </source>
</evidence>
<keyword evidence="2" id="KW-1133">Transmembrane helix</keyword>
<dbReference type="GeneID" id="101858715"/>
<name>A0ABM0JRE3_APLCA</name>
<evidence type="ECO:0000313" key="4">
    <source>
        <dbReference type="RefSeq" id="XP_005099767.1"/>
    </source>
</evidence>
<proteinExistence type="predicted"/>
<organism evidence="3 4">
    <name type="scientific">Aplysia californica</name>
    <name type="common">California sea hare</name>
    <dbReference type="NCBI Taxonomy" id="6500"/>
    <lineage>
        <taxon>Eukaryota</taxon>
        <taxon>Metazoa</taxon>
        <taxon>Spiralia</taxon>
        <taxon>Lophotrochozoa</taxon>
        <taxon>Mollusca</taxon>
        <taxon>Gastropoda</taxon>
        <taxon>Heterobranchia</taxon>
        <taxon>Euthyneura</taxon>
        <taxon>Tectipleura</taxon>
        <taxon>Aplysiida</taxon>
        <taxon>Aplysioidea</taxon>
        <taxon>Aplysiidae</taxon>
        <taxon>Aplysia</taxon>
    </lineage>
</organism>
<feature type="transmembrane region" description="Helical" evidence="2">
    <location>
        <begin position="24"/>
        <end position="42"/>
    </location>
</feature>
<evidence type="ECO:0000256" key="2">
    <source>
        <dbReference type="SAM" id="Phobius"/>
    </source>
</evidence>
<dbReference type="Proteomes" id="UP000694888">
    <property type="component" value="Unplaced"/>
</dbReference>
<keyword evidence="2" id="KW-0812">Transmembrane</keyword>
<gene>
    <name evidence="4" type="primary">LOC101858715</name>
</gene>
<keyword evidence="3" id="KW-1185">Reference proteome</keyword>
<keyword evidence="2" id="KW-0472">Membrane</keyword>
<feature type="region of interest" description="Disordered" evidence="1">
    <location>
        <begin position="77"/>
        <end position="104"/>
    </location>
</feature>
<accession>A0ABM0JRE3</accession>
<reference evidence="4" key="1">
    <citation type="submission" date="2025-08" db="UniProtKB">
        <authorList>
            <consortium name="RefSeq"/>
        </authorList>
    </citation>
    <scope>IDENTIFICATION</scope>
</reference>
<dbReference type="RefSeq" id="XP_005099767.1">
    <property type="nucleotide sequence ID" value="XM_005099710.3"/>
</dbReference>
<sequence length="104" mass="11984">MMQPIRRLQTQLGTLWASHTTKRVVIVSGTLLGVGVFYWPFISSMLYPPAHMTPEQVSYYDKENYYLAKKTKQLEEEKRQKQLRGKQLLQASSEGDDISKSESS</sequence>
<evidence type="ECO:0000313" key="3">
    <source>
        <dbReference type="Proteomes" id="UP000694888"/>
    </source>
</evidence>
<protein>
    <submittedName>
        <fullName evidence="4">Uncharacterized protein LOC101858715</fullName>
    </submittedName>
</protein>